<evidence type="ECO:0000313" key="4">
    <source>
        <dbReference type="Proteomes" id="UP000640335"/>
    </source>
</evidence>
<dbReference type="RefSeq" id="WP_191751381.1">
    <property type="nucleotide sequence ID" value="NZ_JACSQZ010000127.1"/>
</dbReference>
<dbReference type="Pfam" id="PF16472">
    <property type="entry name" value="DUF5050"/>
    <property type="match status" value="1"/>
</dbReference>
<organism evidence="3 4">
    <name type="scientific">Clostridium gallinarum</name>
    <dbReference type="NCBI Taxonomy" id="2762246"/>
    <lineage>
        <taxon>Bacteria</taxon>
        <taxon>Bacillati</taxon>
        <taxon>Bacillota</taxon>
        <taxon>Clostridia</taxon>
        <taxon>Eubacteriales</taxon>
        <taxon>Clostridiaceae</taxon>
        <taxon>Clostridium</taxon>
    </lineage>
</organism>
<accession>A0ABR8Q897</accession>
<reference evidence="3 4" key="1">
    <citation type="submission" date="2020-08" db="EMBL/GenBank/DDBJ databases">
        <title>A Genomic Blueprint of the Chicken Gut Microbiome.</title>
        <authorList>
            <person name="Gilroy R."/>
            <person name="Ravi A."/>
            <person name="Getino M."/>
            <person name="Pursley I."/>
            <person name="Horton D.L."/>
            <person name="Alikhan N.-F."/>
            <person name="Baker D."/>
            <person name="Gharbi K."/>
            <person name="Hall N."/>
            <person name="Watson M."/>
            <person name="Adriaenssens E.M."/>
            <person name="Foster-Nyarko E."/>
            <person name="Jarju S."/>
            <person name="Secka A."/>
            <person name="Antonio M."/>
            <person name="Oren A."/>
            <person name="Chaudhuri R."/>
            <person name="La Ragione R.M."/>
            <person name="Hildebrand F."/>
            <person name="Pallen M.J."/>
        </authorList>
    </citation>
    <scope>NUCLEOTIDE SEQUENCE [LARGE SCALE GENOMIC DNA]</scope>
    <source>
        <strain evidence="3 4">Sa3CUN1</strain>
    </source>
</reference>
<keyword evidence="4" id="KW-1185">Reference proteome</keyword>
<sequence>MIKKLSILIISLNFILVSCSSDNNSDESQQKSETKITTSYKENINNSKKIILLGKTLSVNKYVSLGNLLFFPDINNNNKLSVVTSPNTSGIIESNLIIDSFDFNLVSLATDDNYIYFSSNSPEKGFYRLNYEKKEINKLNSHFPRGVIYASERLYYINSIDNKLYYQNIKDNKTYLLSNSSIKSFILNNDSIFYINSTDNSKLYCLKTDGSSNFNITNVPVESFVIYDDQILFSNSNDNNYIYSLDINNSQIKKVLNLSSYSLKQNSNNIYFINNEDSNSLYKLLPNKEDSNYDYTKVFSDYVNEYFATDSGIFIETANNLESIQFIKEN</sequence>
<feature type="domain" description="Prolow-density lipoprotein receptor-related protein 1-like beta-propeller" evidence="2">
    <location>
        <begin position="108"/>
        <end position="328"/>
    </location>
</feature>
<feature type="signal peptide" evidence="1">
    <location>
        <begin position="1"/>
        <end position="20"/>
    </location>
</feature>
<evidence type="ECO:0000259" key="2">
    <source>
        <dbReference type="Pfam" id="PF16472"/>
    </source>
</evidence>
<name>A0ABR8Q897_9CLOT</name>
<dbReference type="SUPFAM" id="SSF63825">
    <property type="entry name" value="YWTD domain"/>
    <property type="match status" value="1"/>
</dbReference>
<dbReference type="Proteomes" id="UP000640335">
    <property type="component" value="Unassembled WGS sequence"/>
</dbReference>
<gene>
    <name evidence="3" type="ORF">H9660_16085</name>
</gene>
<comment type="caution">
    <text evidence="3">The sequence shown here is derived from an EMBL/GenBank/DDBJ whole genome shotgun (WGS) entry which is preliminary data.</text>
</comment>
<evidence type="ECO:0000313" key="3">
    <source>
        <dbReference type="EMBL" id="MBD7916647.1"/>
    </source>
</evidence>
<evidence type="ECO:0000256" key="1">
    <source>
        <dbReference type="SAM" id="SignalP"/>
    </source>
</evidence>
<protein>
    <submittedName>
        <fullName evidence="3">DUF5050 domain-containing protein</fullName>
    </submittedName>
</protein>
<dbReference type="PROSITE" id="PS51257">
    <property type="entry name" value="PROKAR_LIPOPROTEIN"/>
    <property type="match status" value="1"/>
</dbReference>
<keyword evidence="1" id="KW-0732">Signal</keyword>
<feature type="chain" id="PRO_5047133844" evidence="1">
    <location>
        <begin position="21"/>
        <end position="330"/>
    </location>
</feature>
<proteinExistence type="predicted"/>
<dbReference type="InterPro" id="IPR032485">
    <property type="entry name" value="LRP1-like_beta_prop"/>
</dbReference>
<dbReference type="EMBL" id="JACSQZ010000127">
    <property type="protein sequence ID" value="MBD7916647.1"/>
    <property type="molecule type" value="Genomic_DNA"/>
</dbReference>